<dbReference type="GO" id="GO:0070072">
    <property type="term" value="P:vacuolar proton-transporting V-type ATPase complex assembly"/>
    <property type="evidence" value="ECO:0007669"/>
    <property type="project" value="InterPro"/>
</dbReference>
<evidence type="ECO:0000313" key="8">
    <source>
        <dbReference type="Proteomes" id="UP000095038"/>
    </source>
</evidence>
<keyword evidence="2 6" id="KW-0812">Transmembrane</keyword>
<dbReference type="FunCoup" id="A0A1D2VKE6">
    <property type="interactions" value="59"/>
</dbReference>
<dbReference type="PANTHER" id="PTHR31394:SF1">
    <property type="entry name" value="TRANSMEMBRANE PROTEIN 199"/>
    <property type="match status" value="1"/>
</dbReference>
<dbReference type="RefSeq" id="XP_020048372.1">
    <property type="nucleotide sequence ID" value="XM_020193004.1"/>
</dbReference>
<evidence type="ECO:0000256" key="3">
    <source>
        <dbReference type="ARBA" id="ARBA00022824"/>
    </source>
</evidence>
<dbReference type="PANTHER" id="PTHR31394">
    <property type="entry name" value="TRANSMEMBRANE PROTEIN 199"/>
    <property type="match status" value="1"/>
</dbReference>
<reference evidence="8" key="1">
    <citation type="submission" date="2016-05" db="EMBL/GenBank/DDBJ databases">
        <title>Comparative genomics of biotechnologically important yeasts.</title>
        <authorList>
            <consortium name="DOE Joint Genome Institute"/>
            <person name="Riley R."/>
            <person name="Haridas S."/>
            <person name="Wolfe K.H."/>
            <person name="Lopes M.R."/>
            <person name="Hittinger C.T."/>
            <person name="Goker M."/>
            <person name="Salamov A."/>
            <person name="Wisecaver J."/>
            <person name="Long T.M."/>
            <person name="Aerts A.L."/>
            <person name="Barry K."/>
            <person name="Choi C."/>
            <person name="Clum A."/>
            <person name="Coughlan A.Y."/>
            <person name="Deshpande S."/>
            <person name="Douglass A.P."/>
            <person name="Hanson S.J."/>
            <person name="Klenk H.-P."/>
            <person name="Labutti K."/>
            <person name="Lapidus A."/>
            <person name="Lindquist E."/>
            <person name="Lipzen A."/>
            <person name="Meier-Kolthoff J.P."/>
            <person name="Ohm R.A."/>
            <person name="Otillar R.P."/>
            <person name="Pangilinan J."/>
            <person name="Peng Y."/>
            <person name="Rokas A."/>
            <person name="Rosa C.A."/>
            <person name="Scheuner C."/>
            <person name="Sibirny A.A."/>
            <person name="Slot J.C."/>
            <person name="Stielow J.B."/>
            <person name="Sun H."/>
            <person name="Kurtzman C.P."/>
            <person name="Blackwell M."/>
            <person name="Grigoriev I.V."/>
            <person name="Jeffries T.W."/>
        </authorList>
    </citation>
    <scope>NUCLEOTIDE SEQUENCE [LARGE SCALE GENOMIC DNA]</scope>
    <source>
        <strain evidence="8">DSM 1968</strain>
    </source>
</reference>
<dbReference type="InParanoid" id="A0A1D2VKE6"/>
<keyword evidence="3" id="KW-0256">Endoplasmic reticulum</keyword>
<keyword evidence="5 6" id="KW-0472">Membrane</keyword>
<evidence type="ECO:0008006" key="9">
    <source>
        <dbReference type="Google" id="ProtNLM"/>
    </source>
</evidence>
<proteinExistence type="predicted"/>
<dbReference type="Proteomes" id="UP000095038">
    <property type="component" value="Unassembled WGS sequence"/>
</dbReference>
<sequence length="224" mass="26002">MLSKVLLDNDIIQLINNSNIPLHLKTLLISKNYISINDLIKLFQLNNHSNDQLKFKILSNLSLKFKKKPSIKKTSSFINHSNRLKNSLLEREYQILIKNKNLNESIYNKTSIINLDYINTIDNPNTTSPFKFNILAKEIKSQLVTIINIFVTVASVAYSVWYWTNTSSGLINTSYRVLLSLFFSFLILIAEVVVYNSYLRKINESKQIERKKKEIKKIIQSTVL</sequence>
<evidence type="ECO:0000313" key="7">
    <source>
        <dbReference type="EMBL" id="ODV62065.1"/>
    </source>
</evidence>
<evidence type="ECO:0000256" key="1">
    <source>
        <dbReference type="ARBA" id="ARBA00004477"/>
    </source>
</evidence>
<evidence type="ECO:0000256" key="5">
    <source>
        <dbReference type="ARBA" id="ARBA00023136"/>
    </source>
</evidence>
<keyword evidence="4 6" id="KW-1133">Transmembrane helix</keyword>
<protein>
    <recommendedName>
        <fullName evidence="9">Vacuolar ATPase assembly integral membrane protein VPH2</fullName>
    </recommendedName>
</protein>
<dbReference type="InterPro" id="IPR021013">
    <property type="entry name" value="ATPase_Vma12"/>
</dbReference>
<evidence type="ECO:0000256" key="6">
    <source>
        <dbReference type="SAM" id="Phobius"/>
    </source>
</evidence>
<feature type="transmembrane region" description="Helical" evidence="6">
    <location>
        <begin position="175"/>
        <end position="198"/>
    </location>
</feature>
<evidence type="ECO:0000256" key="2">
    <source>
        <dbReference type="ARBA" id="ARBA00022692"/>
    </source>
</evidence>
<dbReference type="OrthoDB" id="19981at2759"/>
<dbReference type="GO" id="GO:0005789">
    <property type="term" value="C:endoplasmic reticulum membrane"/>
    <property type="evidence" value="ECO:0007669"/>
    <property type="project" value="UniProtKB-SubCell"/>
</dbReference>
<organism evidence="7 8">
    <name type="scientific">Ascoidea rubescens DSM 1968</name>
    <dbReference type="NCBI Taxonomy" id="1344418"/>
    <lineage>
        <taxon>Eukaryota</taxon>
        <taxon>Fungi</taxon>
        <taxon>Dikarya</taxon>
        <taxon>Ascomycota</taxon>
        <taxon>Saccharomycotina</taxon>
        <taxon>Saccharomycetes</taxon>
        <taxon>Ascoideaceae</taxon>
        <taxon>Ascoidea</taxon>
    </lineage>
</organism>
<name>A0A1D2VKE6_9ASCO</name>
<feature type="transmembrane region" description="Helical" evidence="6">
    <location>
        <begin position="143"/>
        <end position="163"/>
    </location>
</feature>
<dbReference type="Pfam" id="PF11712">
    <property type="entry name" value="Vma12"/>
    <property type="match status" value="1"/>
</dbReference>
<comment type="subcellular location">
    <subcellularLocation>
        <location evidence="1">Endoplasmic reticulum membrane</location>
        <topology evidence="1">Multi-pass membrane protein</topology>
    </subcellularLocation>
</comment>
<dbReference type="GeneID" id="30966640"/>
<gene>
    <name evidence="7" type="ORF">ASCRUDRAFT_75284</name>
</gene>
<dbReference type="AlphaFoldDB" id="A0A1D2VKE6"/>
<keyword evidence="8" id="KW-1185">Reference proteome</keyword>
<accession>A0A1D2VKE6</accession>
<dbReference type="STRING" id="1344418.A0A1D2VKE6"/>
<evidence type="ECO:0000256" key="4">
    <source>
        <dbReference type="ARBA" id="ARBA00022989"/>
    </source>
</evidence>
<dbReference type="EMBL" id="KV454478">
    <property type="protein sequence ID" value="ODV62065.1"/>
    <property type="molecule type" value="Genomic_DNA"/>
</dbReference>